<gene>
    <name evidence="3" type="primary">101898694</name>
</gene>
<dbReference type="InterPro" id="IPR032147">
    <property type="entry name" value="Cic_dom"/>
</dbReference>
<name>A0A1I8MFY4_MUSDO</name>
<dbReference type="VEuPathDB" id="VectorBase:MDOA004495"/>
<accession>A0A1I8MFY4</accession>
<evidence type="ECO:0000256" key="1">
    <source>
        <dbReference type="SAM" id="MobiDB-lite"/>
    </source>
</evidence>
<evidence type="ECO:0000259" key="2">
    <source>
        <dbReference type="Pfam" id="PF16090"/>
    </source>
</evidence>
<dbReference type="AlphaFoldDB" id="A0A1I8MFY4"/>
<dbReference type="EnsemblMetazoa" id="MDOA004495-RA">
    <property type="protein sequence ID" value="MDOA004495-PA"/>
    <property type="gene ID" value="MDOA004495"/>
</dbReference>
<dbReference type="Pfam" id="PF16090">
    <property type="entry name" value="DUF4819"/>
    <property type="match status" value="1"/>
</dbReference>
<evidence type="ECO:0000313" key="3">
    <source>
        <dbReference type="EnsemblMetazoa" id="MDOA004495-PA"/>
    </source>
</evidence>
<organism evidence="3">
    <name type="scientific">Musca domestica</name>
    <name type="common">House fly</name>
    <dbReference type="NCBI Taxonomy" id="7370"/>
    <lineage>
        <taxon>Eukaryota</taxon>
        <taxon>Metazoa</taxon>
        <taxon>Ecdysozoa</taxon>
        <taxon>Arthropoda</taxon>
        <taxon>Hexapoda</taxon>
        <taxon>Insecta</taxon>
        <taxon>Pterygota</taxon>
        <taxon>Neoptera</taxon>
        <taxon>Endopterygota</taxon>
        <taxon>Diptera</taxon>
        <taxon>Brachycera</taxon>
        <taxon>Muscomorpha</taxon>
        <taxon>Muscoidea</taxon>
        <taxon>Muscidae</taxon>
        <taxon>Musca</taxon>
    </lineage>
</organism>
<protein>
    <recommendedName>
        <fullName evidence="2">Protein capicua homolog-like domain-containing protein</fullName>
    </recommendedName>
</protein>
<feature type="compositionally biased region" description="Low complexity" evidence="1">
    <location>
        <begin position="41"/>
        <end position="86"/>
    </location>
</feature>
<feature type="compositionally biased region" description="Low complexity" evidence="1">
    <location>
        <begin position="1"/>
        <end position="34"/>
    </location>
</feature>
<proteinExistence type="predicted"/>
<feature type="domain" description="Protein capicua homolog-like" evidence="2">
    <location>
        <begin position="165"/>
        <end position="223"/>
    </location>
</feature>
<reference evidence="3" key="1">
    <citation type="submission" date="2020-05" db="UniProtKB">
        <authorList>
            <consortium name="EnsemblMetazoa"/>
        </authorList>
    </citation>
    <scope>IDENTIFICATION</scope>
    <source>
        <strain evidence="3">Aabys</strain>
    </source>
</reference>
<feature type="region of interest" description="Disordered" evidence="1">
    <location>
        <begin position="1"/>
        <end position="86"/>
    </location>
</feature>
<sequence>MQQSQQQQHQQQLQMQQHHLQQQSSSSSVTVASAAPPPPQQQSSSAATVVNNTTSSVTSSMSVSASSSSSATTTPSISFSSSTSSSNDGIVLNLSDWIDTRVLAKVNNYYAPGVTRQPSTTTTLTSSSSPNAIIDVPPNSIIVEFDPPENSTHLYTDVLNSGRFNVILDASPPAADLLEDTRVCVRTSIEGREGCVFVEGTVIEVHPATKQFTVQIGTTETGAAIVSWKKVFDYCSTPKE</sequence>
<dbReference type="STRING" id="7370.A0A1I8MFY4"/>
<dbReference type="VEuPathDB" id="VectorBase:MDOMA2_019118"/>